<evidence type="ECO:0000313" key="3">
    <source>
        <dbReference type="EMBL" id="KAJ1156435.1"/>
    </source>
</evidence>
<evidence type="ECO:0000313" key="4">
    <source>
        <dbReference type="Proteomes" id="UP001066276"/>
    </source>
</evidence>
<evidence type="ECO:0000256" key="2">
    <source>
        <dbReference type="SAM" id="SignalP"/>
    </source>
</evidence>
<proteinExistence type="predicted"/>
<keyword evidence="4" id="KW-1185">Reference proteome</keyword>
<gene>
    <name evidence="3" type="ORF">NDU88_009154</name>
</gene>
<name>A0AAV7RWS4_PLEWA</name>
<feature type="chain" id="PRO_5043428891" evidence="2">
    <location>
        <begin position="25"/>
        <end position="105"/>
    </location>
</feature>
<evidence type="ECO:0000256" key="1">
    <source>
        <dbReference type="SAM" id="MobiDB-lite"/>
    </source>
</evidence>
<feature type="signal peptide" evidence="2">
    <location>
        <begin position="1"/>
        <end position="24"/>
    </location>
</feature>
<dbReference type="EMBL" id="JANPWB010000009">
    <property type="protein sequence ID" value="KAJ1156435.1"/>
    <property type="molecule type" value="Genomic_DNA"/>
</dbReference>
<reference evidence="3" key="1">
    <citation type="journal article" date="2022" name="bioRxiv">
        <title>Sequencing and chromosome-scale assembly of the giantPleurodeles waltlgenome.</title>
        <authorList>
            <person name="Brown T."/>
            <person name="Elewa A."/>
            <person name="Iarovenko S."/>
            <person name="Subramanian E."/>
            <person name="Araus A.J."/>
            <person name="Petzold A."/>
            <person name="Susuki M."/>
            <person name="Suzuki K.-i.T."/>
            <person name="Hayashi T."/>
            <person name="Toyoda A."/>
            <person name="Oliveira C."/>
            <person name="Osipova E."/>
            <person name="Leigh N.D."/>
            <person name="Simon A."/>
            <person name="Yun M.H."/>
        </authorList>
    </citation>
    <scope>NUCLEOTIDE SEQUENCE</scope>
    <source>
        <strain evidence="3">20211129_DDA</strain>
        <tissue evidence="3">Liver</tissue>
    </source>
</reference>
<organism evidence="3 4">
    <name type="scientific">Pleurodeles waltl</name>
    <name type="common">Iberian ribbed newt</name>
    <dbReference type="NCBI Taxonomy" id="8319"/>
    <lineage>
        <taxon>Eukaryota</taxon>
        <taxon>Metazoa</taxon>
        <taxon>Chordata</taxon>
        <taxon>Craniata</taxon>
        <taxon>Vertebrata</taxon>
        <taxon>Euteleostomi</taxon>
        <taxon>Amphibia</taxon>
        <taxon>Batrachia</taxon>
        <taxon>Caudata</taxon>
        <taxon>Salamandroidea</taxon>
        <taxon>Salamandridae</taxon>
        <taxon>Pleurodelinae</taxon>
        <taxon>Pleurodeles</taxon>
    </lineage>
</organism>
<protein>
    <submittedName>
        <fullName evidence="3">Uncharacterized protein</fullName>
    </submittedName>
</protein>
<keyword evidence="2" id="KW-0732">Signal</keyword>
<feature type="region of interest" description="Disordered" evidence="1">
    <location>
        <begin position="39"/>
        <end position="105"/>
    </location>
</feature>
<dbReference type="AlphaFoldDB" id="A0AAV7RWS4"/>
<sequence length="105" mass="10740">MTSSLKILFSEAQLLAAAATPVRSARPVPSARAACRPVQIISAGEGRPPTAGSRSRAWPRRIRRPPPVGAQGEIPRRLAVGGSTPVGHPGSGSPAGERSYSPAPG</sequence>
<accession>A0AAV7RWS4</accession>
<dbReference type="Proteomes" id="UP001066276">
    <property type="component" value="Chromosome 5"/>
</dbReference>
<comment type="caution">
    <text evidence="3">The sequence shown here is derived from an EMBL/GenBank/DDBJ whole genome shotgun (WGS) entry which is preliminary data.</text>
</comment>